<dbReference type="PROSITE" id="PS51352">
    <property type="entry name" value="THIOREDOXIN_2"/>
    <property type="match status" value="1"/>
</dbReference>
<dbReference type="InterPro" id="IPR000866">
    <property type="entry name" value="AhpC/TSA"/>
</dbReference>
<evidence type="ECO:0000256" key="1">
    <source>
        <dbReference type="ARBA" id="ARBA00023284"/>
    </source>
</evidence>
<dbReference type="AlphaFoldDB" id="A0ABD5WTK5"/>
<dbReference type="Proteomes" id="UP001596388">
    <property type="component" value="Unassembled WGS sequence"/>
</dbReference>
<gene>
    <name evidence="4" type="ORF">ACFQKD_06170</name>
</gene>
<evidence type="ECO:0000256" key="2">
    <source>
        <dbReference type="SAM" id="MobiDB-lite"/>
    </source>
</evidence>
<reference evidence="4 5" key="1">
    <citation type="journal article" date="2019" name="Int. J. Syst. Evol. Microbiol.">
        <title>The Global Catalogue of Microorganisms (GCM) 10K type strain sequencing project: providing services to taxonomists for standard genome sequencing and annotation.</title>
        <authorList>
            <consortium name="The Broad Institute Genomics Platform"/>
            <consortium name="The Broad Institute Genome Sequencing Center for Infectious Disease"/>
            <person name="Wu L."/>
            <person name="Ma J."/>
        </authorList>
    </citation>
    <scope>NUCLEOTIDE SEQUENCE [LARGE SCALE GENOMIC DNA]</scope>
    <source>
        <strain evidence="4 5">DT55</strain>
    </source>
</reference>
<comment type="caution">
    <text evidence="4">The sequence shown here is derived from an EMBL/GenBank/DDBJ whole genome shotgun (WGS) entry which is preliminary data.</text>
</comment>
<evidence type="ECO:0000259" key="3">
    <source>
        <dbReference type="PROSITE" id="PS51352"/>
    </source>
</evidence>
<protein>
    <submittedName>
        <fullName evidence="4">Redoxin domain-containing protein</fullName>
    </submittedName>
</protein>
<evidence type="ECO:0000313" key="4">
    <source>
        <dbReference type="EMBL" id="MFC7096887.1"/>
    </source>
</evidence>
<proteinExistence type="predicted"/>
<dbReference type="InterPro" id="IPR036249">
    <property type="entry name" value="Thioredoxin-like_sf"/>
</dbReference>
<feature type="domain" description="Thioredoxin" evidence="3">
    <location>
        <begin position="2"/>
        <end position="171"/>
    </location>
</feature>
<dbReference type="EMBL" id="JBHTAG010000002">
    <property type="protein sequence ID" value="MFC7096887.1"/>
    <property type="molecule type" value="Genomic_DNA"/>
</dbReference>
<dbReference type="InterPro" id="IPR050455">
    <property type="entry name" value="Tpx_Peroxidase_subfamily"/>
</dbReference>
<evidence type="ECO:0000313" key="5">
    <source>
        <dbReference type="Proteomes" id="UP001596388"/>
    </source>
</evidence>
<accession>A0ABD5WTK5</accession>
<dbReference type="PANTHER" id="PTHR43110:SF1">
    <property type="entry name" value="THIOL PEROXIDASE"/>
    <property type="match status" value="1"/>
</dbReference>
<dbReference type="PANTHER" id="PTHR43110">
    <property type="entry name" value="THIOL PEROXIDASE"/>
    <property type="match status" value="1"/>
</dbReference>
<sequence>MLDVGDDAPEVTAPMATPEAVATTDRGSYTSDDVAEFSLSDALAEGPVVLAFYPGVFSRTCTQELCELRDWKDDLADLDAPLYGVSADTPWSLLAFIDEYDIQYPLVSGFNNAVVADFDVRREEGIMRGIANRAVFVVDPSGTVTYTWKATEPLTFPDTDAVEAAVAEAAAGE</sequence>
<feature type="region of interest" description="Disordered" evidence="2">
    <location>
        <begin position="1"/>
        <end position="25"/>
    </location>
</feature>
<organism evidence="4 5">
    <name type="scientific">Halobaculum marinum</name>
    <dbReference type="NCBI Taxonomy" id="3031996"/>
    <lineage>
        <taxon>Archaea</taxon>
        <taxon>Methanobacteriati</taxon>
        <taxon>Methanobacteriota</taxon>
        <taxon>Stenosarchaea group</taxon>
        <taxon>Halobacteria</taxon>
        <taxon>Halobacteriales</taxon>
        <taxon>Haloferacaceae</taxon>
        <taxon>Halobaculum</taxon>
    </lineage>
</organism>
<name>A0ABD5WTK5_9EURY</name>
<dbReference type="RefSeq" id="WP_276238651.1">
    <property type="nucleotide sequence ID" value="NZ_CP119989.1"/>
</dbReference>
<keyword evidence="1" id="KW-0676">Redox-active center</keyword>
<dbReference type="Gene3D" id="3.40.30.10">
    <property type="entry name" value="Glutaredoxin"/>
    <property type="match status" value="1"/>
</dbReference>
<dbReference type="GeneID" id="79269219"/>
<dbReference type="InterPro" id="IPR013766">
    <property type="entry name" value="Thioredoxin_domain"/>
</dbReference>
<dbReference type="SUPFAM" id="SSF52833">
    <property type="entry name" value="Thioredoxin-like"/>
    <property type="match status" value="1"/>
</dbReference>
<keyword evidence="5" id="KW-1185">Reference proteome</keyword>
<dbReference type="Pfam" id="PF00578">
    <property type="entry name" value="AhpC-TSA"/>
    <property type="match status" value="1"/>
</dbReference>